<keyword evidence="4" id="KW-1185">Reference proteome</keyword>
<sequence length="516" mass="58087">MLLVSLFATLSKFSLKSKAYSYRMTESRRKRVQQKGRFTITEIIPASPSSTRMSSSTFLDDEISTEDFSSTTGDALSPSQLRENINQSNKFACDLAVSSVLVAEKSLKQPVKSVPIEDSITNATEVTNSVVESVVKVSISTPCAMTAPSSPSRKYSSPKKMNQRTRRIRRRGRFTIIEMASDSPTCRKNADDLNDHRFVTTTTVEDSSNVMPQQHSLDNLERRTKPKRTTRSLSRLQKSSALRRFRRRSESPTRGGLKPVEMMTSSRNLQQQPGRGLLPHLMTESSNTLSKSAIPAASVGDCALASASQVRSMTSLAIPDNQSSVANTSISAEQDKSPVQVSLYKSPKNSITITTAQFVQQQQTIASLIRQQHDLKEIICVLQEQQQQLLIIPSQINELKRQKLNLDGSETRDNEMRELLMKVDTLTATNEKLHSLINAADREARHRALEIECLSEENDELRHRCGQLETRYMDERKQGFVLEEELQRLRMLSLSLQEQHVRQQQRQGQNSLQATV</sequence>
<dbReference type="OrthoDB" id="128279at2759"/>
<dbReference type="OMA" id="RFTIIEM"/>
<evidence type="ECO:0000313" key="4">
    <source>
        <dbReference type="Proteomes" id="UP000054928"/>
    </source>
</evidence>
<feature type="coiled-coil region" evidence="1">
    <location>
        <begin position="451"/>
        <end position="478"/>
    </location>
</feature>
<proteinExistence type="predicted"/>
<dbReference type="AlphaFoldDB" id="A0A0P1A633"/>
<feature type="region of interest" description="Disordered" evidence="2">
    <location>
        <begin position="145"/>
        <end position="166"/>
    </location>
</feature>
<evidence type="ECO:0000256" key="1">
    <source>
        <dbReference type="SAM" id="Coils"/>
    </source>
</evidence>
<dbReference type="EMBL" id="CCYD01000053">
    <property type="protein sequence ID" value="CEG35607.1"/>
    <property type="molecule type" value="Genomic_DNA"/>
</dbReference>
<dbReference type="Proteomes" id="UP000054928">
    <property type="component" value="Unassembled WGS sequence"/>
</dbReference>
<feature type="compositionally biased region" description="Low complexity" evidence="2">
    <location>
        <begin position="148"/>
        <end position="160"/>
    </location>
</feature>
<feature type="compositionally biased region" description="Polar residues" evidence="2">
    <location>
        <begin position="205"/>
        <end position="217"/>
    </location>
</feature>
<dbReference type="GeneID" id="36406533"/>
<protein>
    <submittedName>
        <fullName evidence="3">Uncharacterized protein</fullName>
    </submittedName>
</protein>
<reference evidence="4" key="1">
    <citation type="submission" date="2014-09" db="EMBL/GenBank/DDBJ databases">
        <authorList>
            <person name="Sharma Rahul"/>
            <person name="Thines Marco"/>
        </authorList>
    </citation>
    <scope>NUCLEOTIDE SEQUENCE [LARGE SCALE GENOMIC DNA]</scope>
</reference>
<keyword evidence="1" id="KW-0175">Coiled coil</keyword>
<evidence type="ECO:0000313" key="3">
    <source>
        <dbReference type="EMBL" id="CEG35607.1"/>
    </source>
</evidence>
<name>A0A0P1A633_PLAHL</name>
<organism evidence="3 4">
    <name type="scientific">Plasmopara halstedii</name>
    <name type="common">Downy mildew of sunflower</name>
    <dbReference type="NCBI Taxonomy" id="4781"/>
    <lineage>
        <taxon>Eukaryota</taxon>
        <taxon>Sar</taxon>
        <taxon>Stramenopiles</taxon>
        <taxon>Oomycota</taxon>
        <taxon>Peronosporomycetes</taxon>
        <taxon>Peronosporales</taxon>
        <taxon>Peronosporaceae</taxon>
        <taxon>Plasmopara</taxon>
    </lineage>
</organism>
<accession>A0A0P1A633</accession>
<evidence type="ECO:0000256" key="2">
    <source>
        <dbReference type="SAM" id="MobiDB-lite"/>
    </source>
</evidence>
<feature type="region of interest" description="Disordered" evidence="2">
    <location>
        <begin position="205"/>
        <end position="259"/>
    </location>
</feature>
<dbReference type="RefSeq" id="XP_024571976.1">
    <property type="nucleotide sequence ID" value="XM_024726059.1"/>
</dbReference>